<dbReference type="PIRSF" id="PIRSF001892">
    <property type="entry name" value="CyaE"/>
    <property type="match status" value="1"/>
</dbReference>
<evidence type="ECO:0000256" key="5">
    <source>
        <dbReference type="ARBA" id="ARBA00023136"/>
    </source>
</evidence>
<keyword evidence="3" id="KW-1134">Transmembrane beta strand</keyword>
<comment type="function">
    <text evidence="7">CyaE is necessary for transport of calmodulin-sensitive adenylate cyclase-hemolysin (cyclolysin).</text>
</comment>
<evidence type="ECO:0000256" key="3">
    <source>
        <dbReference type="ARBA" id="ARBA00022452"/>
    </source>
</evidence>
<evidence type="ECO:0000256" key="1">
    <source>
        <dbReference type="ARBA" id="ARBA00007613"/>
    </source>
</evidence>
<evidence type="ECO:0000313" key="9">
    <source>
        <dbReference type="EMBL" id="MDP9651435.1"/>
    </source>
</evidence>
<keyword evidence="4" id="KW-0812">Transmembrane</keyword>
<name>A0AB73IN50_9BURK</name>
<dbReference type="GO" id="GO:1990281">
    <property type="term" value="C:efflux pump complex"/>
    <property type="evidence" value="ECO:0007669"/>
    <property type="project" value="TreeGrafter"/>
</dbReference>
<dbReference type="GO" id="GO:0009279">
    <property type="term" value="C:cell outer membrane"/>
    <property type="evidence" value="ECO:0007669"/>
    <property type="project" value="UniProtKB-SubCell"/>
</dbReference>
<gene>
    <name evidence="9" type="ORF">J2793_006910</name>
</gene>
<dbReference type="Pfam" id="PF02321">
    <property type="entry name" value="OEP"/>
    <property type="match status" value="2"/>
</dbReference>
<organism evidence="9 10">
    <name type="scientific">Paraburkholderia caledonica</name>
    <dbReference type="NCBI Taxonomy" id="134536"/>
    <lineage>
        <taxon>Bacteria</taxon>
        <taxon>Pseudomonadati</taxon>
        <taxon>Pseudomonadota</taxon>
        <taxon>Betaproteobacteria</taxon>
        <taxon>Burkholderiales</taxon>
        <taxon>Burkholderiaceae</taxon>
        <taxon>Paraburkholderia</taxon>
    </lineage>
</organism>
<dbReference type="Proteomes" id="UP001229486">
    <property type="component" value="Unassembled WGS sequence"/>
</dbReference>
<keyword evidence="7" id="KW-0354">Hemolysis</keyword>
<dbReference type="InterPro" id="IPR028351">
    <property type="entry name" value="CyaE"/>
</dbReference>
<dbReference type="PANTHER" id="PTHR30026:SF20">
    <property type="entry name" value="OUTER MEMBRANE PROTEIN TOLC"/>
    <property type="match status" value="1"/>
</dbReference>
<keyword evidence="2 7" id="KW-0813">Transport</keyword>
<evidence type="ECO:0000313" key="10">
    <source>
        <dbReference type="Proteomes" id="UP001229486"/>
    </source>
</evidence>
<evidence type="ECO:0000256" key="2">
    <source>
        <dbReference type="ARBA" id="ARBA00022448"/>
    </source>
</evidence>
<dbReference type="RefSeq" id="WP_392396046.1">
    <property type="nucleotide sequence ID" value="NZ_JAURTK010000020.1"/>
</dbReference>
<sequence>MSGSHWRATVAGICLAGLALQASAFDVFRTEAAVPSGPSSPVLGDNQICSFGPIGQPLRLQEAVERALCNGPKTREAWINVKIRAAAVGQGRAAFLPTLSGQWQGVRDDSVTDVTGHPDLSSANRATIRSASVSLSWVLYDFGGRSAALRNATELLAAAQANQDAQLQQAFGTLARDYYGAQAAQGALTAAQEIVRTAQESLTAASVRAEKGVVPLSDQLQAETAYAQAVFNRVKAEGDCQSALGTLASDMNLRPDQPIRLPPPAEGVSTATEFSDSIGDLIDEAKRTHPSVRAAQADVDAALAKEQQTRAEGLPSLSLTAKYSHNNQPATLGLGIPQFPATGHDWYIGVQVTVPFFEGFGRVYQVRQAEAETDLQRATLDEAQQQVALDVWTAYQTLMATSQNIANSATLLEVAEHSFEANQRRYTVGVGNILELLNAQSDLASARKQRIQALTDWRSARLQLAAKLGRLGMWRISRD</sequence>
<dbReference type="Gene3D" id="1.20.1600.10">
    <property type="entry name" value="Outer membrane efflux proteins (OEP)"/>
    <property type="match status" value="1"/>
</dbReference>
<feature type="signal peptide" evidence="8">
    <location>
        <begin position="1"/>
        <end position="24"/>
    </location>
</feature>
<comment type="similarity">
    <text evidence="1 7">Belongs to the outer membrane factor (OMF) (TC 1.B.17) family.</text>
</comment>
<dbReference type="EMBL" id="JAURTK010000020">
    <property type="protein sequence ID" value="MDP9651435.1"/>
    <property type="molecule type" value="Genomic_DNA"/>
</dbReference>
<dbReference type="GO" id="GO:0031640">
    <property type="term" value="P:killing of cells of another organism"/>
    <property type="evidence" value="ECO:0007669"/>
    <property type="project" value="UniProtKB-KW"/>
</dbReference>
<dbReference type="PANTHER" id="PTHR30026">
    <property type="entry name" value="OUTER MEMBRANE PROTEIN TOLC"/>
    <property type="match status" value="1"/>
</dbReference>
<dbReference type="SUPFAM" id="SSF56954">
    <property type="entry name" value="Outer membrane efflux proteins (OEP)"/>
    <property type="match status" value="1"/>
</dbReference>
<proteinExistence type="inferred from homology"/>
<keyword evidence="5 7" id="KW-0472">Membrane</keyword>
<keyword evidence="8" id="KW-0732">Signal</keyword>
<dbReference type="AlphaFoldDB" id="A0AB73IN50"/>
<dbReference type="InterPro" id="IPR003423">
    <property type="entry name" value="OMP_efflux"/>
</dbReference>
<keyword evidence="6 7" id="KW-0998">Cell outer membrane</keyword>
<protein>
    <recommendedName>
        <fullName evidence="7">Protein CyaE</fullName>
    </recommendedName>
</protein>
<comment type="caution">
    <text evidence="9">The sequence shown here is derived from an EMBL/GenBank/DDBJ whole genome shotgun (WGS) entry which is preliminary data.</text>
</comment>
<accession>A0AB73IN50</accession>
<keyword evidence="7" id="KW-0204">Cytolysis</keyword>
<evidence type="ECO:0000256" key="4">
    <source>
        <dbReference type="ARBA" id="ARBA00022692"/>
    </source>
</evidence>
<evidence type="ECO:0000256" key="6">
    <source>
        <dbReference type="ARBA" id="ARBA00023237"/>
    </source>
</evidence>
<feature type="chain" id="PRO_5044502241" description="Protein CyaE" evidence="8">
    <location>
        <begin position="25"/>
        <end position="479"/>
    </location>
</feature>
<comment type="subcellular location">
    <subcellularLocation>
        <location evidence="7">Cell outer membrane</location>
        <topology evidence="7">Peripheral membrane protein</topology>
    </subcellularLocation>
</comment>
<dbReference type="GO" id="GO:0015562">
    <property type="term" value="F:efflux transmembrane transporter activity"/>
    <property type="evidence" value="ECO:0007669"/>
    <property type="project" value="InterPro"/>
</dbReference>
<dbReference type="InterPro" id="IPR051906">
    <property type="entry name" value="TolC-like"/>
</dbReference>
<dbReference type="GO" id="GO:0015288">
    <property type="term" value="F:porin activity"/>
    <property type="evidence" value="ECO:0007669"/>
    <property type="project" value="TreeGrafter"/>
</dbReference>
<evidence type="ECO:0000256" key="7">
    <source>
        <dbReference type="PIRNR" id="PIRNR001892"/>
    </source>
</evidence>
<evidence type="ECO:0000256" key="8">
    <source>
        <dbReference type="SAM" id="SignalP"/>
    </source>
</evidence>
<reference evidence="9" key="1">
    <citation type="submission" date="2023-07" db="EMBL/GenBank/DDBJ databases">
        <title>Sorghum-associated microbial communities from plants grown in Nebraska, USA.</title>
        <authorList>
            <person name="Schachtman D."/>
        </authorList>
    </citation>
    <scope>NUCLEOTIDE SEQUENCE</scope>
    <source>
        <strain evidence="9">DS1061</strain>
    </source>
</reference>